<organism evidence="1 2">
    <name type="scientific">Streptomyces halstedii</name>
    <dbReference type="NCBI Taxonomy" id="1944"/>
    <lineage>
        <taxon>Bacteria</taxon>
        <taxon>Bacillati</taxon>
        <taxon>Actinomycetota</taxon>
        <taxon>Actinomycetes</taxon>
        <taxon>Kitasatosporales</taxon>
        <taxon>Streptomycetaceae</taxon>
        <taxon>Streptomyces</taxon>
    </lineage>
</organism>
<proteinExistence type="predicted"/>
<evidence type="ECO:0000313" key="2">
    <source>
        <dbReference type="Proteomes" id="UP000471293"/>
    </source>
</evidence>
<dbReference type="RefSeq" id="WP_164350540.1">
    <property type="nucleotide sequence ID" value="NZ_JAAGLQ010000746.1"/>
</dbReference>
<dbReference type="AlphaFoldDB" id="A0A6N9UA40"/>
<dbReference type="EMBL" id="JAAGLQ010000746">
    <property type="protein sequence ID" value="NEA20651.1"/>
    <property type="molecule type" value="Genomic_DNA"/>
</dbReference>
<evidence type="ECO:0000313" key="1">
    <source>
        <dbReference type="EMBL" id="NEA20651.1"/>
    </source>
</evidence>
<name>A0A6N9UA40_STRHA</name>
<accession>A0A6N9UA40</accession>
<dbReference type="Proteomes" id="UP000471293">
    <property type="component" value="Unassembled WGS sequence"/>
</dbReference>
<sequence length="123" mass="13840">MTTLYSNLTAEDLTLGDVDALVGYLTARLEKAKKNASYRSDAFHALSTVQRLLNSQADDTRAVFAAAPVTQDLLDARLRQWNKLIRVILGWRREGDFSDRWNLIKYRDAAAAAEAAARRLSRL</sequence>
<comment type="caution">
    <text evidence="1">The sequence shown here is derived from an EMBL/GenBank/DDBJ whole genome shotgun (WGS) entry which is preliminary data.</text>
</comment>
<gene>
    <name evidence="1" type="ORF">G3I29_35475</name>
</gene>
<reference evidence="1 2" key="1">
    <citation type="submission" date="2020-01" db="EMBL/GenBank/DDBJ databases">
        <title>Insect and environment-associated Actinomycetes.</title>
        <authorList>
            <person name="Currrie C."/>
            <person name="Chevrette M."/>
            <person name="Carlson C."/>
            <person name="Stubbendieck R."/>
            <person name="Wendt-Pienkowski E."/>
        </authorList>
    </citation>
    <scope>NUCLEOTIDE SEQUENCE [LARGE SCALE GENOMIC DNA]</scope>
    <source>
        <strain evidence="1 2">SID11342</strain>
    </source>
</reference>
<protein>
    <submittedName>
        <fullName evidence="1">Uncharacterized protein</fullName>
    </submittedName>
</protein>